<dbReference type="AlphaFoldDB" id="A0A4R9LZ36"/>
<dbReference type="PROSITE" id="PS51257">
    <property type="entry name" value="PROKAR_LIPOPROTEIN"/>
    <property type="match status" value="1"/>
</dbReference>
<organism evidence="1 2">
    <name type="scientific">Leptospira idonii</name>
    <dbReference type="NCBI Taxonomy" id="1193500"/>
    <lineage>
        <taxon>Bacteria</taxon>
        <taxon>Pseudomonadati</taxon>
        <taxon>Spirochaetota</taxon>
        <taxon>Spirochaetia</taxon>
        <taxon>Leptospirales</taxon>
        <taxon>Leptospiraceae</taxon>
        <taxon>Leptospira</taxon>
    </lineage>
</organism>
<comment type="caution">
    <text evidence="1">The sequence shown here is derived from an EMBL/GenBank/DDBJ whole genome shotgun (WGS) entry which is preliminary data.</text>
</comment>
<dbReference type="OrthoDB" id="344888at2"/>
<accession>A0A4R9LZ36</accession>
<evidence type="ECO:0000313" key="1">
    <source>
        <dbReference type="EMBL" id="TGN17290.1"/>
    </source>
</evidence>
<evidence type="ECO:0008006" key="3">
    <source>
        <dbReference type="Google" id="ProtNLM"/>
    </source>
</evidence>
<proteinExistence type="predicted"/>
<gene>
    <name evidence="1" type="ORF">EHS15_17275</name>
</gene>
<protein>
    <recommendedName>
        <fullName evidence="3">Lipoprotein</fullName>
    </recommendedName>
</protein>
<dbReference type="EMBL" id="RQHW01000078">
    <property type="protein sequence ID" value="TGN17290.1"/>
    <property type="molecule type" value="Genomic_DNA"/>
</dbReference>
<dbReference type="RefSeq" id="WP_135761844.1">
    <property type="nucleotide sequence ID" value="NZ_RQHW01000078.1"/>
</dbReference>
<evidence type="ECO:0000313" key="2">
    <source>
        <dbReference type="Proteomes" id="UP000298058"/>
    </source>
</evidence>
<reference evidence="1" key="1">
    <citation type="journal article" date="2019" name="PLoS Negl. Trop. Dis.">
        <title>Revisiting the worldwide diversity of Leptospira species in the environment.</title>
        <authorList>
            <person name="Vincent A.T."/>
            <person name="Schiettekatte O."/>
            <person name="Bourhy P."/>
            <person name="Veyrier F.J."/>
            <person name="Picardeau M."/>
        </authorList>
    </citation>
    <scope>NUCLEOTIDE SEQUENCE [LARGE SCALE GENOMIC DNA]</scope>
    <source>
        <strain evidence="1">201300427</strain>
    </source>
</reference>
<name>A0A4R9LZ36_9LEPT</name>
<sequence>MKLYIKIFLTVSMIGFSSCIGAKIKNEIQVFDAATVVRSGDYVILGRGYGQDSAFYILGMIPVTKEPNVELALSQALEKFPEGRTLINIQIQQEDRPYFPLGLVTVVHVSADVVGDMKQPVDANKKKGGR</sequence>
<dbReference type="Proteomes" id="UP000298058">
    <property type="component" value="Unassembled WGS sequence"/>
</dbReference>
<keyword evidence="2" id="KW-1185">Reference proteome</keyword>